<evidence type="ECO:0000313" key="4">
    <source>
        <dbReference type="Proteomes" id="UP000178129"/>
    </source>
</evidence>
<accession>A0A1E1KY39</accession>
<sequence length="669" mass="74115">MSFFPSFMVFGAGPKVCLPTSTQDLRSKRYTAMQLSRCSILQALKILVDRTDAVMSERIASIINVPSCLGLPSVRRFPQGGPIMQLNITCAHSTKDVSPATNKISDAPTLQIDDKQWIAVAKAVTGLRDLRAQLSAKEQRRFDSLYDGVPLMNSLPSPITSQSSVVTATVVKPGLSTASNSSSVSPTVATLPSNAQQARQIPPNRNLEPSKEQNTANCAVPSKSKPLVEKGLSKGQRRRLRKRMFAQDATPCPQVPKLKPSNSHNPQPKKYQHPAEDRLERHRYKDKILKNTLPAVRQCLGFGQNGHTEEDRFKDVVLISIDFENTERLLDGVQASQPIRLETEMGVSVLDTKLLDSNTVPVEELIRGFNFSTALPHKRASQPAWKDYFFRFGQTEYTTIDSLSTKLNSLIDRSRNNVLIAHSAQVELEILRHLKFDLDTGISAVVCTHALMCSVYLGPDYECCVDCRPTKKLFDSTLQGLCRKLGMDVDRWPESFHVGGNDANYTLKATLLLAIEAFHEKKHLMSSDQLKKMSILEEIALARLPSLGAVRRDFPEASEDVVVQADEAPDSFDFSEVASLSRSQSSSTLISASASQSTEEELMSSCVSDAPCPRDRVTMSVAVPITVAETVPGDTIVGEVAKKDTKERSKERKGTRDRFRVIWKKLVRK</sequence>
<dbReference type="AlphaFoldDB" id="A0A1E1KY39"/>
<keyword evidence="4" id="KW-1185">Reference proteome</keyword>
<name>A0A1E1KY39_9HELO</name>
<dbReference type="InParanoid" id="A0A1E1KY39"/>
<reference evidence="4" key="1">
    <citation type="submission" date="2016-03" db="EMBL/GenBank/DDBJ databases">
        <authorList>
            <person name="Ploux O."/>
        </authorList>
    </citation>
    <scope>NUCLEOTIDE SEQUENCE [LARGE SCALE GENOMIC DNA]</scope>
    <source>
        <strain evidence="4">UK7</strain>
    </source>
</reference>
<protein>
    <recommendedName>
        <fullName evidence="2">Gfd2/YDR514C-like C-terminal domain-containing protein</fullName>
    </recommendedName>
</protein>
<organism evidence="3 4">
    <name type="scientific">Rhynchosporium graminicola</name>
    <dbReference type="NCBI Taxonomy" id="2792576"/>
    <lineage>
        <taxon>Eukaryota</taxon>
        <taxon>Fungi</taxon>
        <taxon>Dikarya</taxon>
        <taxon>Ascomycota</taxon>
        <taxon>Pezizomycotina</taxon>
        <taxon>Leotiomycetes</taxon>
        <taxon>Helotiales</taxon>
        <taxon>Ploettnerulaceae</taxon>
        <taxon>Rhynchosporium</taxon>
    </lineage>
</organism>
<gene>
    <name evidence="3" type="ORF">RCO7_11325</name>
</gene>
<dbReference type="Pfam" id="PF21762">
    <property type="entry name" value="DEDDh_C"/>
    <property type="match status" value="1"/>
</dbReference>
<evidence type="ECO:0000256" key="1">
    <source>
        <dbReference type="SAM" id="MobiDB-lite"/>
    </source>
</evidence>
<dbReference type="STRING" id="914237.A0A1E1KY39"/>
<dbReference type="InterPro" id="IPR048519">
    <property type="entry name" value="Gfd2/YDR514C-like_C"/>
</dbReference>
<dbReference type="PANTHER" id="PTHR28083:SF1">
    <property type="entry name" value="GOOD FOR FULL DBP5 ACTIVITY PROTEIN 2"/>
    <property type="match status" value="1"/>
</dbReference>
<feature type="domain" description="Gfd2/YDR514C-like C-terminal" evidence="2">
    <location>
        <begin position="317"/>
        <end position="511"/>
    </location>
</feature>
<evidence type="ECO:0000313" key="3">
    <source>
        <dbReference type="EMBL" id="CZT03151.1"/>
    </source>
</evidence>
<comment type="caution">
    <text evidence="3">The sequence shown here is derived from an EMBL/GenBank/DDBJ whole genome shotgun (WGS) entry which is preliminary data.</text>
</comment>
<evidence type="ECO:0000259" key="2">
    <source>
        <dbReference type="Pfam" id="PF21762"/>
    </source>
</evidence>
<dbReference type="Proteomes" id="UP000178129">
    <property type="component" value="Unassembled WGS sequence"/>
</dbReference>
<dbReference type="PANTHER" id="PTHR28083">
    <property type="entry name" value="GOOD FOR FULL DBP5 ACTIVITY PROTEIN 2"/>
    <property type="match status" value="1"/>
</dbReference>
<feature type="compositionally biased region" description="Basic residues" evidence="1">
    <location>
        <begin position="235"/>
        <end position="244"/>
    </location>
</feature>
<dbReference type="EMBL" id="FJUW01000027">
    <property type="protein sequence ID" value="CZT03151.1"/>
    <property type="molecule type" value="Genomic_DNA"/>
</dbReference>
<dbReference type="GO" id="GO:0005634">
    <property type="term" value="C:nucleus"/>
    <property type="evidence" value="ECO:0007669"/>
    <property type="project" value="TreeGrafter"/>
</dbReference>
<feature type="compositionally biased region" description="Low complexity" evidence="1">
    <location>
        <begin position="176"/>
        <end position="190"/>
    </location>
</feature>
<dbReference type="InterPro" id="IPR040151">
    <property type="entry name" value="Gfd2/YDR514C-like"/>
</dbReference>
<feature type="region of interest" description="Disordered" evidence="1">
    <location>
        <begin position="176"/>
        <end position="279"/>
    </location>
</feature>
<proteinExistence type="predicted"/>